<proteinExistence type="predicted"/>
<name>B0DGS6_LACBS</name>
<feature type="region of interest" description="Disordered" evidence="1">
    <location>
        <begin position="66"/>
        <end position="111"/>
    </location>
</feature>
<evidence type="ECO:0000313" key="3">
    <source>
        <dbReference type="Proteomes" id="UP000001194"/>
    </source>
</evidence>
<accession>B0DGS6</accession>
<evidence type="ECO:0000313" key="2">
    <source>
        <dbReference type="EMBL" id="EDR06323.1"/>
    </source>
</evidence>
<dbReference type="AlphaFoldDB" id="B0DGS6"/>
<dbReference type="RefSeq" id="XP_001883184.1">
    <property type="nucleotide sequence ID" value="XM_001883149.1"/>
</dbReference>
<protein>
    <submittedName>
        <fullName evidence="2">Predicted protein</fullName>
    </submittedName>
</protein>
<sequence length="111" mass="12387">MSHQNFIDLVNAVNRGNDRLSGALESQIGDSTTFECKNIIMERREFRRYGLGWCCCAESRQLGQNNHFPLRGPSISATPLTWQDSQLPKDPPVRHKPASSSGDGDGATQRR</sequence>
<dbReference type="Proteomes" id="UP000001194">
    <property type="component" value="Unassembled WGS sequence"/>
</dbReference>
<evidence type="ECO:0000256" key="1">
    <source>
        <dbReference type="SAM" id="MobiDB-lite"/>
    </source>
</evidence>
<gene>
    <name evidence="2" type="ORF">LACBIDRAFT_300440</name>
</gene>
<reference evidence="2 3" key="1">
    <citation type="journal article" date="2008" name="Nature">
        <title>The genome of Laccaria bicolor provides insights into mycorrhizal symbiosis.</title>
        <authorList>
            <person name="Martin F."/>
            <person name="Aerts A."/>
            <person name="Ahren D."/>
            <person name="Brun A."/>
            <person name="Danchin E.G.J."/>
            <person name="Duchaussoy F."/>
            <person name="Gibon J."/>
            <person name="Kohler A."/>
            <person name="Lindquist E."/>
            <person name="Pereda V."/>
            <person name="Salamov A."/>
            <person name="Shapiro H.J."/>
            <person name="Wuyts J."/>
            <person name="Blaudez D."/>
            <person name="Buee M."/>
            <person name="Brokstein P."/>
            <person name="Canbaeck B."/>
            <person name="Cohen D."/>
            <person name="Courty P.E."/>
            <person name="Coutinho P.M."/>
            <person name="Delaruelle C."/>
            <person name="Detter J.C."/>
            <person name="Deveau A."/>
            <person name="DiFazio S."/>
            <person name="Duplessis S."/>
            <person name="Fraissinet-Tachet L."/>
            <person name="Lucic E."/>
            <person name="Frey-Klett P."/>
            <person name="Fourrey C."/>
            <person name="Feussner I."/>
            <person name="Gay G."/>
            <person name="Grimwood J."/>
            <person name="Hoegger P.J."/>
            <person name="Jain P."/>
            <person name="Kilaru S."/>
            <person name="Labbe J."/>
            <person name="Lin Y.C."/>
            <person name="Legue V."/>
            <person name="Le Tacon F."/>
            <person name="Marmeisse R."/>
            <person name="Melayah D."/>
            <person name="Montanini B."/>
            <person name="Muratet M."/>
            <person name="Nehls U."/>
            <person name="Niculita-Hirzel H."/>
            <person name="Oudot-Le Secq M.P."/>
            <person name="Peter M."/>
            <person name="Quesneville H."/>
            <person name="Rajashekar B."/>
            <person name="Reich M."/>
            <person name="Rouhier N."/>
            <person name="Schmutz J."/>
            <person name="Yin T."/>
            <person name="Chalot M."/>
            <person name="Henrissat B."/>
            <person name="Kuees U."/>
            <person name="Lucas S."/>
            <person name="Van de Peer Y."/>
            <person name="Podila G.K."/>
            <person name="Polle A."/>
            <person name="Pukkila P.J."/>
            <person name="Richardson P.M."/>
            <person name="Rouze P."/>
            <person name="Sanders I.R."/>
            <person name="Stajich J.E."/>
            <person name="Tunlid A."/>
            <person name="Tuskan G."/>
            <person name="Grigoriev I.V."/>
        </authorList>
    </citation>
    <scope>NUCLEOTIDE SEQUENCE [LARGE SCALE GENOMIC DNA]</scope>
    <source>
        <strain evidence="3">S238N-H82 / ATCC MYA-4686</strain>
    </source>
</reference>
<dbReference type="EMBL" id="DS547109">
    <property type="protein sequence ID" value="EDR06323.1"/>
    <property type="molecule type" value="Genomic_DNA"/>
</dbReference>
<feature type="compositionally biased region" description="Polar residues" evidence="1">
    <location>
        <begin position="75"/>
        <end position="86"/>
    </location>
</feature>
<dbReference type="GeneID" id="6078764"/>
<dbReference type="KEGG" id="lbc:LACBIDRAFT_300440"/>
<dbReference type="InParanoid" id="B0DGS6"/>
<keyword evidence="3" id="KW-1185">Reference proteome</keyword>
<dbReference type="HOGENOM" id="CLU_2158862_0_0_1"/>
<organism evidence="3">
    <name type="scientific">Laccaria bicolor (strain S238N-H82 / ATCC MYA-4686)</name>
    <name type="common">Bicoloured deceiver</name>
    <name type="synonym">Laccaria laccata var. bicolor</name>
    <dbReference type="NCBI Taxonomy" id="486041"/>
    <lineage>
        <taxon>Eukaryota</taxon>
        <taxon>Fungi</taxon>
        <taxon>Dikarya</taxon>
        <taxon>Basidiomycota</taxon>
        <taxon>Agaricomycotina</taxon>
        <taxon>Agaricomycetes</taxon>
        <taxon>Agaricomycetidae</taxon>
        <taxon>Agaricales</taxon>
        <taxon>Agaricineae</taxon>
        <taxon>Hydnangiaceae</taxon>
        <taxon>Laccaria</taxon>
    </lineage>
</organism>